<evidence type="ECO:0000313" key="8">
    <source>
        <dbReference type="Proteomes" id="UP001521150"/>
    </source>
</evidence>
<dbReference type="Proteomes" id="UP001521150">
    <property type="component" value="Unassembled WGS sequence"/>
</dbReference>
<organism evidence="7 8">
    <name type="scientific">Kibdelosporangium philippinense</name>
    <dbReference type="NCBI Taxonomy" id="211113"/>
    <lineage>
        <taxon>Bacteria</taxon>
        <taxon>Bacillati</taxon>
        <taxon>Actinomycetota</taxon>
        <taxon>Actinomycetes</taxon>
        <taxon>Pseudonocardiales</taxon>
        <taxon>Pseudonocardiaceae</taxon>
        <taxon>Kibdelosporangium</taxon>
    </lineage>
</organism>
<evidence type="ECO:0000256" key="5">
    <source>
        <dbReference type="PROSITE-ProRule" id="PRU01240"/>
    </source>
</evidence>
<dbReference type="EMBL" id="JAJVCN010000001">
    <property type="protein sequence ID" value="MCE7002357.1"/>
    <property type="molecule type" value="Genomic_DNA"/>
</dbReference>
<protein>
    <submittedName>
        <fullName evidence="7">S8/S53 family peptidase</fullName>
    </submittedName>
</protein>
<comment type="caution">
    <text evidence="7">The sequence shown here is derived from an EMBL/GenBank/DDBJ whole genome shotgun (WGS) entry which is preliminary data.</text>
</comment>
<gene>
    <name evidence="7" type="ORF">LWC34_05855</name>
</gene>
<dbReference type="InterPro" id="IPR000209">
    <property type="entry name" value="Peptidase_S8/S53_dom"/>
</dbReference>
<dbReference type="Pfam" id="PF00082">
    <property type="entry name" value="Peptidase_S8"/>
    <property type="match status" value="1"/>
</dbReference>
<evidence type="ECO:0000256" key="2">
    <source>
        <dbReference type="ARBA" id="ARBA00022670"/>
    </source>
</evidence>
<evidence type="ECO:0000313" key="7">
    <source>
        <dbReference type="EMBL" id="MCE7002357.1"/>
    </source>
</evidence>
<sequence>MPSALVRSQIKLILQELKGAGAHPANWDEDDNDVDYLYRRNNMLCRPADVDRVVRELRDLLEPRGEQSAEQEQQRPETVIRVHGVIDGVVRIEYSSGKDTPTVPQLLDELDRRVGPGVARPDHILHICPHACPATEPEEVGVAEPFPAVADDQKCSGENVFVSIVDTGLIAEATAQHSWLAGVNGTIETTFDPSTGRILPYAGHGTFGAGTLRCVAPKASVFVESANLGAGGAQYETEVVQRLTETLSKSPDIIVLTLATDTRGSLPLMTFDALYESTIRHIKGLVMLCPADNEGTNALRWPAAYPWVVSVGALSANWQQRATFSNYGGWVDVYAPGEGLVNAFATGEYECFYPPNEGVLRQFKGIAKWSGTSYSTPLVAGLIAARMSVTGENGQQAAESLLQFARSQAIPGVGAILLPGQACFDVEGC</sequence>
<dbReference type="PROSITE" id="PS00138">
    <property type="entry name" value="SUBTILASE_SER"/>
    <property type="match status" value="1"/>
</dbReference>
<dbReference type="PROSITE" id="PS51892">
    <property type="entry name" value="SUBTILASE"/>
    <property type="match status" value="1"/>
</dbReference>
<accession>A0ABS8Z4F2</accession>
<evidence type="ECO:0000256" key="1">
    <source>
        <dbReference type="ARBA" id="ARBA00011073"/>
    </source>
</evidence>
<name>A0ABS8Z4F2_9PSEU</name>
<keyword evidence="2 5" id="KW-0645">Protease</keyword>
<dbReference type="PRINTS" id="PR00723">
    <property type="entry name" value="SUBTILISIN"/>
</dbReference>
<keyword evidence="8" id="KW-1185">Reference proteome</keyword>
<dbReference type="Gene3D" id="3.40.50.200">
    <property type="entry name" value="Peptidase S8/S53 domain"/>
    <property type="match status" value="1"/>
</dbReference>
<feature type="active site" description="Charge relay system" evidence="5">
    <location>
        <position position="166"/>
    </location>
</feature>
<keyword evidence="4 5" id="KW-0720">Serine protease</keyword>
<dbReference type="SUPFAM" id="SSF52743">
    <property type="entry name" value="Subtilisin-like"/>
    <property type="match status" value="1"/>
</dbReference>
<keyword evidence="3 5" id="KW-0378">Hydrolase</keyword>
<proteinExistence type="inferred from homology"/>
<dbReference type="InterPro" id="IPR023828">
    <property type="entry name" value="Peptidase_S8_Ser-AS"/>
</dbReference>
<feature type="active site" description="Charge relay system" evidence="5">
    <location>
        <position position="373"/>
    </location>
</feature>
<feature type="domain" description="Peptidase S8/S53" evidence="6">
    <location>
        <begin position="157"/>
        <end position="388"/>
    </location>
</feature>
<evidence type="ECO:0000256" key="4">
    <source>
        <dbReference type="ARBA" id="ARBA00022825"/>
    </source>
</evidence>
<reference evidence="7 8" key="1">
    <citation type="submission" date="2021-12" db="EMBL/GenBank/DDBJ databases">
        <title>Genome sequence of Kibdelosporangium philippinense ATCC 49844.</title>
        <authorList>
            <person name="Fedorov E.A."/>
            <person name="Omeragic M."/>
            <person name="Shalygina K.F."/>
            <person name="Maclea K.S."/>
        </authorList>
    </citation>
    <scope>NUCLEOTIDE SEQUENCE [LARGE SCALE GENOMIC DNA]</scope>
    <source>
        <strain evidence="7 8">ATCC 49844</strain>
    </source>
</reference>
<dbReference type="InterPro" id="IPR036852">
    <property type="entry name" value="Peptidase_S8/S53_dom_sf"/>
</dbReference>
<dbReference type="PANTHER" id="PTHR43806">
    <property type="entry name" value="PEPTIDASE S8"/>
    <property type="match status" value="1"/>
</dbReference>
<evidence type="ECO:0000259" key="6">
    <source>
        <dbReference type="Pfam" id="PF00082"/>
    </source>
</evidence>
<dbReference type="InterPro" id="IPR015500">
    <property type="entry name" value="Peptidase_S8_subtilisin-rel"/>
</dbReference>
<evidence type="ECO:0000256" key="3">
    <source>
        <dbReference type="ARBA" id="ARBA00022801"/>
    </source>
</evidence>
<dbReference type="RefSeq" id="WP_233723411.1">
    <property type="nucleotide sequence ID" value="NZ_JAJVCN010000001.1"/>
</dbReference>
<feature type="active site" description="Charge relay system" evidence="5">
    <location>
        <position position="204"/>
    </location>
</feature>
<comment type="similarity">
    <text evidence="1 5">Belongs to the peptidase S8 family.</text>
</comment>
<dbReference type="InterPro" id="IPR050131">
    <property type="entry name" value="Peptidase_S8_subtilisin-like"/>
</dbReference>
<dbReference type="CDD" id="cd00306">
    <property type="entry name" value="Peptidases_S8_S53"/>
    <property type="match status" value="1"/>
</dbReference>
<dbReference type="PANTHER" id="PTHR43806:SF11">
    <property type="entry name" value="CEREVISIN-RELATED"/>
    <property type="match status" value="1"/>
</dbReference>